<evidence type="ECO:0000313" key="5">
    <source>
        <dbReference type="EMBL" id="KAH0626586.1"/>
    </source>
</evidence>
<feature type="domain" description="Sulfotransferase" evidence="4">
    <location>
        <begin position="4"/>
        <end position="95"/>
    </location>
</feature>
<dbReference type="SUPFAM" id="SSF52540">
    <property type="entry name" value="P-loop containing nucleoside triphosphate hydrolases"/>
    <property type="match status" value="1"/>
</dbReference>
<dbReference type="EC" id="2.8.2.-" evidence="3"/>
<evidence type="ECO:0000256" key="3">
    <source>
        <dbReference type="RuleBase" id="RU361155"/>
    </source>
</evidence>
<evidence type="ECO:0000256" key="1">
    <source>
        <dbReference type="ARBA" id="ARBA00005771"/>
    </source>
</evidence>
<reference evidence="5 6" key="1">
    <citation type="journal article" date="2022" name="Gigascience">
        <title>A chromosome-level genome assembly and annotation of the desert horned lizard, Phrynosoma platyrhinos, provides insight into chromosomal rearrangements among reptiles.</title>
        <authorList>
            <person name="Koochekian N."/>
            <person name="Ascanio A."/>
            <person name="Farleigh K."/>
            <person name="Card D.C."/>
            <person name="Schield D.R."/>
            <person name="Castoe T.A."/>
            <person name="Jezkova T."/>
        </authorList>
    </citation>
    <scope>NUCLEOTIDE SEQUENCE [LARGE SCALE GENOMIC DNA]</scope>
    <source>
        <tissue evidence="5">Liver</tissue>
    </source>
</reference>
<dbReference type="EMBL" id="JAIPUX010000521">
    <property type="protein sequence ID" value="KAH0626586.1"/>
    <property type="molecule type" value="Genomic_DNA"/>
</dbReference>
<evidence type="ECO:0000256" key="2">
    <source>
        <dbReference type="ARBA" id="ARBA00022679"/>
    </source>
</evidence>
<comment type="similarity">
    <text evidence="1 3">Belongs to the sulfotransferase 1 family.</text>
</comment>
<sequence length="103" mass="12293">MLLLLQDPRREIRKVMEFLERPADEELVEKIAHHTSFKEMRHNSMANYTSIPTSVMDHSISPFMRKGMTGDWKNYFTVAQNEHFDADYKRQMEGSSLHFRMEI</sequence>
<dbReference type="Gene3D" id="3.40.50.300">
    <property type="entry name" value="P-loop containing nucleotide triphosphate hydrolases"/>
    <property type="match status" value="1"/>
</dbReference>
<evidence type="ECO:0000259" key="4">
    <source>
        <dbReference type="Pfam" id="PF00685"/>
    </source>
</evidence>
<comment type="caution">
    <text evidence="5">The sequence shown here is derived from an EMBL/GenBank/DDBJ whole genome shotgun (WGS) entry which is preliminary data.</text>
</comment>
<dbReference type="Pfam" id="PF00685">
    <property type="entry name" value="Sulfotransfer_1"/>
    <property type="match status" value="1"/>
</dbReference>
<protein>
    <recommendedName>
        <fullName evidence="3">Sulfotransferase</fullName>
        <ecNumber evidence="3">2.8.2.-</ecNumber>
    </recommendedName>
</protein>
<gene>
    <name evidence="5" type="ORF">JD844_001653</name>
</gene>
<accession>A0ABQ7TAX6</accession>
<proteinExistence type="inferred from homology"/>
<dbReference type="InterPro" id="IPR000863">
    <property type="entry name" value="Sulfotransferase_dom"/>
</dbReference>
<organism evidence="5 6">
    <name type="scientific">Phrynosoma platyrhinos</name>
    <name type="common">Desert horned lizard</name>
    <dbReference type="NCBI Taxonomy" id="52577"/>
    <lineage>
        <taxon>Eukaryota</taxon>
        <taxon>Metazoa</taxon>
        <taxon>Chordata</taxon>
        <taxon>Craniata</taxon>
        <taxon>Vertebrata</taxon>
        <taxon>Euteleostomi</taxon>
        <taxon>Lepidosauria</taxon>
        <taxon>Squamata</taxon>
        <taxon>Bifurcata</taxon>
        <taxon>Unidentata</taxon>
        <taxon>Episquamata</taxon>
        <taxon>Toxicofera</taxon>
        <taxon>Iguania</taxon>
        <taxon>Phrynosomatidae</taxon>
        <taxon>Phrynosomatinae</taxon>
        <taxon>Phrynosoma</taxon>
    </lineage>
</organism>
<dbReference type="InterPro" id="IPR027417">
    <property type="entry name" value="P-loop_NTPase"/>
</dbReference>
<keyword evidence="6" id="KW-1185">Reference proteome</keyword>
<dbReference type="PANTHER" id="PTHR11783">
    <property type="entry name" value="SULFOTRANSFERASE SULT"/>
    <property type="match status" value="1"/>
</dbReference>
<evidence type="ECO:0000313" key="6">
    <source>
        <dbReference type="Proteomes" id="UP000826234"/>
    </source>
</evidence>
<keyword evidence="2 3" id="KW-0808">Transferase</keyword>
<dbReference type="Proteomes" id="UP000826234">
    <property type="component" value="Unassembled WGS sequence"/>
</dbReference>
<name>A0ABQ7TAX6_PHRPL</name>